<dbReference type="RefSeq" id="XP_026683491.1">
    <property type="nucleotide sequence ID" value="XM_026827690.1"/>
</dbReference>
<protein>
    <submittedName>
        <fullName evidence="2">Uncharacterized protein LOC113469779</fullName>
    </submittedName>
</protein>
<organism evidence="1 2">
    <name type="scientific">Diaphorina citri</name>
    <name type="common">Asian citrus psyllid</name>
    <dbReference type="NCBI Taxonomy" id="121845"/>
    <lineage>
        <taxon>Eukaryota</taxon>
        <taxon>Metazoa</taxon>
        <taxon>Ecdysozoa</taxon>
        <taxon>Arthropoda</taxon>
        <taxon>Hexapoda</taxon>
        <taxon>Insecta</taxon>
        <taxon>Pterygota</taxon>
        <taxon>Neoptera</taxon>
        <taxon>Paraneoptera</taxon>
        <taxon>Hemiptera</taxon>
        <taxon>Sternorrhyncha</taxon>
        <taxon>Psylloidea</taxon>
        <taxon>Psyllidae</taxon>
        <taxon>Diaphorininae</taxon>
        <taxon>Diaphorina</taxon>
    </lineage>
</organism>
<proteinExistence type="predicted"/>
<reference evidence="2" key="1">
    <citation type="submission" date="2025-08" db="UniProtKB">
        <authorList>
            <consortium name="RefSeq"/>
        </authorList>
    </citation>
    <scope>IDENTIFICATION</scope>
</reference>
<dbReference type="Proteomes" id="UP000079169">
    <property type="component" value="Unplaced"/>
</dbReference>
<sequence>MQNVEMVFVYVYLITMEMVMYPADQNVFRILTVHVTKLASETNVKIHVFLELVVKAPYVTSLTMLLCVLVLLELQEVHLSNVNQFRTNLCTQTHVNLHLVDQTVNAVKSINKLYVHVCQITLVVHLTVDQNVLSTLIVLLTKLASIRNVWIHVLELVVRMPIAGSSITTLAAHVKLASLETREYFAVVYLHLHHKNLHRNMLTLVYHHLVDHIPNAETSMDHHHALVYQTISELHRTVDQNVFKTRSVHTIKPVLMRNVETHVLVLAVKVLNVESSIIVQSAIVPMDSLEMPLARVIQNRLNPFKLQNNKPTHAFVLQTQCVVTMFACVCLTITGMDTRFADPSVLETVTVRTTKRVYEINVKTRAFLEHAEKVLFVTSLTIQWFAVVLREQLEVHSSNVNQ</sequence>
<dbReference type="PaxDb" id="121845-A0A3Q0J4Z1"/>
<accession>A0A3Q0J4Z1</accession>
<evidence type="ECO:0000313" key="1">
    <source>
        <dbReference type="Proteomes" id="UP000079169"/>
    </source>
</evidence>
<dbReference type="GeneID" id="113469779"/>
<name>A0A3Q0J4Z1_DIACI</name>
<keyword evidence="1" id="KW-1185">Reference proteome</keyword>
<evidence type="ECO:0000313" key="2">
    <source>
        <dbReference type="RefSeq" id="XP_026683491.1"/>
    </source>
</evidence>
<dbReference type="AlphaFoldDB" id="A0A3Q0J4Z1"/>
<dbReference type="KEGG" id="dci:113469779"/>
<gene>
    <name evidence="2" type="primary">LOC113469779</name>
</gene>